<evidence type="ECO:0000313" key="11">
    <source>
        <dbReference type="Proteomes" id="UP000825935"/>
    </source>
</evidence>
<evidence type="ECO:0000256" key="1">
    <source>
        <dbReference type="ARBA" id="ARBA00004604"/>
    </source>
</evidence>
<reference evidence="10" key="1">
    <citation type="submission" date="2021-08" db="EMBL/GenBank/DDBJ databases">
        <title>WGS assembly of Ceratopteris richardii.</title>
        <authorList>
            <person name="Marchant D.B."/>
            <person name="Chen G."/>
            <person name="Jenkins J."/>
            <person name="Shu S."/>
            <person name="Leebens-Mack J."/>
            <person name="Grimwood J."/>
            <person name="Schmutz J."/>
            <person name="Soltis P."/>
            <person name="Soltis D."/>
            <person name="Chen Z.-H."/>
        </authorList>
    </citation>
    <scope>NUCLEOTIDE SEQUENCE</scope>
    <source>
        <strain evidence="10">Whitten #5841</strain>
        <tissue evidence="10">Leaf</tissue>
    </source>
</reference>
<name>A0A8T2VAK0_CERRI</name>
<dbReference type="PANTHER" id="PTHR45176:SF1">
    <property type="entry name" value="TRANSDUCIN FAMILY PROTEIN _ WD-40 REPEAT FAMILY PROTEIN-RELATED"/>
    <property type="match status" value="1"/>
</dbReference>
<feature type="repeat" description="WD" evidence="7">
    <location>
        <begin position="221"/>
        <end position="253"/>
    </location>
</feature>
<dbReference type="OrthoDB" id="4096at2759"/>
<dbReference type="InterPro" id="IPR011047">
    <property type="entry name" value="Quinoprotein_ADH-like_sf"/>
</dbReference>
<dbReference type="PROSITE" id="PS50082">
    <property type="entry name" value="WD_REPEATS_2"/>
    <property type="match status" value="2"/>
</dbReference>
<comment type="caution">
    <text evidence="10">The sequence shown here is derived from an EMBL/GenBank/DDBJ whole genome shotgun (WGS) entry which is preliminary data.</text>
</comment>
<feature type="region of interest" description="Disordered" evidence="8">
    <location>
        <begin position="134"/>
        <end position="155"/>
    </location>
</feature>
<evidence type="ECO:0000256" key="6">
    <source>
        <dbReference type="ARBA" id="ARBA00023242"/>
    </source>
</evidence>
<dbReference type="Pfam" id="PF00400">
    <property type="entry name" value="WD40"/>
    <property type="match status" value="1"/>
</dbReference>
<dbReference type="InterPro" id="IPR057644">
    <property type="entry name" value="Beta-prop_WDR75_2nd"/>
</dbReference>
<dbReference type="Gene3D" id="2.130.10.10">
    <property type="entry name" value="YVTN repeat-like/Quinoprotein amine dehydrogenase"/>
    <property type="match status" value="3"/>
</dbReference>
<evidence type="ECO:0000313" key="10">
    <source>
        <dbReference type="EMBL" id="KAH7442695.1"/>
    </source>
</evidence>
<proteinExistence type="predicted"/>
<dbReference type="Proteomes" id="UP000825935">
    <property type="component" value="Chromosome 3"/>
</dbReference>
<dbReference type="OMA" id="WILNTRI"/>
<dbReference type="Pfam" id="PF23869">
    <property type="entry name" value="Beta-prop_WDR75_1st"/>
    <property type="match status" value="2"/>
</dbReference>
<dbReference type="EMBL" id="CM035408">
    <property type="protein sequence ID" value="KAH7442694.1"/>
    <property type="molecule type" value="Genomic_DNA"/>
</dbReference>
<feature type="repeat" description="WD" evidence="7">
    <location>
        <begin position="296"/>
        <end position="337"/>
    </location>
</feature>
<keyword evidence="3" id="KW-0698">rRNA processing</keyword>
<feature type="compositionally biased region" description="Basic and acidic residues" evidence="8">
    <location>
        <begin position="134"/>
        <end position="152"/>
    </location>
</feature>
<dbReference type="InterPro" id="IPR001680">
    <property type="entry name" value="WD40_rpt"/>
</dbReference>
<keyword evidence="4 7" id="KW-0853">WD repeat</keyword>
<keyword evidence="11" id="KW-1185">Reference proteome</keyword>
<evidence type="ECO:0000259" key="9">
    <source>
        <dbReference type="Pfam" id="PF23769"/>
    </source>
</evidence>
<accession>A0A8T2VAK0</accession>
<evidence type="ECO:0000256" key="4">
    <source>
        <dbReference type="ARBA" id="ARBA00022574"/>
    </source>
</evidence>
<keyword evidence="6" id="KW-0539">Nucleus</keyword>
<organism evidence="10 11">
    <name type="scientific">Ceratopteris richardii</name>
    <name type="common">Triangle waterfern</name>
    <dbReference type="NCBI Taxonomy" id="49495"/>
    <lineage>
        <taxon>Eukaryota</taxon>
        <taxon>Viridiplantae</taxon>
        <taxon>Streptophyta</taxon>
        <taxon>Embryophyta</taxon>
        <taxon>Tracheophyta</taxon>
        <taxon>Polypodiopsida</taxon>
        <taxon>Polypodiidae</taxon>
        <taxon>Polypodiales</taxon>
        <taxon>Pteridineae</taxon>
        <taxon>Pteridaceae</taxon>
        <taxon>Parkerioideae</taxon>
        <taxon>Ceratopteris</taxon>
    </lineage>
</organism>
<protein>
    <recommendedName>
        <fullName evidence="9">WD repeat-containing protein 75 second beta-propeller domain-containing protein</fullName>
    </recommendedName>
</protein>
<feature type="domain" description="WD repeat-containing protein 75 second beta-propeller" evidence="9">
    <location>
        <begin position="404"/>
        <end position="672"/>
    </location>
</feature>
<dbReference type="SMART" id="SM00320">
    <property type="entry name" value="WD40"/>
    <property type="match status" value="7"/>
</dbReference>
<dbReference type="AlphaFoldDB" id="A0A8T2VAK0"/>
<dbReference type="InterPro" id="IPR015943">
    <property type="entry name" value="WD40/YVTN_repeat-like_dom_sf"/>
</dbReference>
<evidence type="ECO:0000256" key="3">
    <source>
        <dbReference type="ARBA" id="ARBA00022552"/>
    </source>
</evidence>
<keyword evidence="5" id="KW-0677">Repeat</keyword>
<evidence type="ECO:0000256" key="5">
    <source>
        <dbReference type="ARBA" id="ARBA00022737"/>
    </source>
</evidence>
<dbReference type="PANTHER" id="PTHR45176">
    <property type="entry name" value="TRANSDUCIN FAMILY PROTEIN / WD-40 REPEAT FAMILY PROTEIN-RELATED"/>
    <property type="match status" value="1"/>
</dbReference>
<gene>
    <name evidence="10" type="ORF">KP509_03G099700</name>
</gene>
<dbReference type="Pfam" id="PF23769">
    <property type="entry name" value="Beta-prop_WDR75_2nd"/>
    <property type="match status" value="1"/>
</dbReference>
<evidence type="ECO:0000256" key="7">
    <source>
        <dbReference type="PROSITE-ProRule" id="PRU00221"/>
    </source>
</evidence>
<comment type="subcellular location">
    <subcellularLocation>
        <location evidence="1">Nucleus</location>
        <location evidence="1">Nucleolus</location>
    </subcellularLocation>
</comment>
<dbReference type="EMBL" id="CM035408">
    <property type="protein sequence ID" value="KAH7442696.1"/>
    <property type="molecule type" value="Genomic_DNA"/>
</dbReference>
<dbReference type="EMBL" id="CM035408">
    <property type="protein sequence ID" value="KAH7442695.1"/>
    <property type="molecule type" value="Genomic_DNA"/>
</dbReference>
<keyword evidence="2" id="KW-0690">Ribosome biogenesis</keyword>
<evidence type="ECO:0000256" key="2">
    <source>
        <dbReference type="ARBA" id="ARBA00022517"/>
    </source>
</evidence>
<dbReference type="SUPFAM" id="SSF50998">
    <property type="entry name" value="Quinoprotein alcohol dehydrogenase-like"/>
    <property type="match status" value="1"/>
</dbReference>
<sequence length="836" mass="92816">MRVRGGLSFTSYPPAFSADGNLMLVCSGSTVSVFSVATGLLAYELEGHSAPVTSIHVVKYNGVTKPAINHAWTSSLDATIRLWNFTTCSVIKTVNVGKPIHSMVVPNFSELGATISQKQCICLLLVEHSKDDHKPKKIKESSNTSDGDKEHPQSGPCFRVVSYNMTSGKPLSGHLAQVSRPALLICSQPGHLVGIVDNRKLWIWRVTKESIEHSASFQKIMLHHTKPLKSLAFDPTETLVAASDSSGRVLIWKNIGEHSYHSSENIKGSLKSKNALELDSNRGARGNDDAAALSTYHWHSDQVNFLMFSLEGAYLFSGGNEAVLVMWQLETGKKSFLPRLGSSILYMSRSPDASIISVTCADNSIKLINCGTMTVERSIKGIKPFVTLPRKLRSMDLKTVASQPGTRVLVLPTEDISLQFYDVLNDRPIGEIEVNVHNYISSKEKGWKSSHSEPFYGKLVFISHVVFARDGLSMATVECSCGEDNIARGSCLKFWRQDVAFSNFVLSTEIHDPHQSEISSLAFHPNINLAVSCCHIGDFKVWVYDKDRKDIASHISWRCRSVGSYRQKSMRCVDFSDDGTLLAVSADESITLWNPFTNSLVHVLARSMGNVVRSLSFVPSTNYLVAASEGERAELTVWNLETLSICWSYHLTVEALRVDPRGPHFSVLSMVKKPIKKKGEHRVAKAVITVFDVNSPVPQALWNVQDAEDSDILWLDASCLSDEANEKDERRDHERSFLVFLNRQREYIVFDPFKGISEELLKKSFDISEEKGTSTFESVYGKANDVAYSKPPIIATNNVAQSDVKIFNCPSHLISLRSVGLSYIESLLERQTVLAQ</sequence>
<evidence type="ECO:0000256" key="8">
    <source>
        <dbReference type="SAM" id="MobiDB-lite"/>
    </source>
</evidence>